<keyword evidence="3" id="KW-0677">Repeat</keyword>
<dbReference type="Proteomes" id="UP000191554">
    <property type="component" value="Unassembled WGS sequence"/>
</dbReference>
<dbReference type="Pfam" id="PF10588">
    <property type="entry name" value="NADH-G_4Fe-4S_3"/>
    <property type="match status" value="1"/>
</dbReference>
<keyword evidence="2" id="KW-0479">Metal-binding</keyword>
<dbReference type="Gene3D" id="3.30.70.20">
    <property type="match status" value="1"/>
</dbReference>
<dbReference type="FunFam" id="3.30.70.20:FF:000035">
    <property type="entry name" value="Iron hydrogenase 1"/>
    <property type="match status" value="1"/>
</dbReference>
<dbReference type="Pfam" id="PF02906">
    <property type="entry name" value="Fe_hyd_lg_C"/>
    <property type="match status" value="1"/>
</dbReference>
<dbReference type="SMART" id="SM00929">
    <property type="entry name" value="NADH-G_4Fe-4S_3"/>
    <property type="match status" value="1"/>
</dbReference>
<organism evidence="9 10">
    <name type="scientific">Ruminiclostridium hungatei</name>
    <name type="common">Clostridium hungatei</name>
    <dbReference type="NCBI Taxonomy" id="48256"/>
    <lineage>
        <taxon>Bacteria</taxon>
        <taxon>Bacillati</taxon>
        <taxon>Bacillota</taxon>
        <taxon>Clostridia</taxon>
        <taxon>Eubacteriales</taxon>
        <taxon>Oscillospiraceae</taxon>
        <taxon>Ruminiclostridium</taxon>
    </lineage>
</organism>
<dbReference type="SMART" id="SM00902">
    <property type="entry name" value="Fe_hyd_SSU"/>
    <property type="match status" value="1"/>
</dbReference>
<dbReference type="PROSITE" id="PS51839">
    <property type="entry name" value="4FE4S_HC3"/>
    <property type="match status" value="1"/>
</dbReference>
<feature type="domain" description="2Fe-2S ferredoxin-type" evidence="6">
    <location>
        <begin position="21"/>
        <end position="108"/>
    </location>
</feature>
<evidence type="ECO:0000313" key="9">
    <source>
        <dbReference type="EMBL" id="OPX44989.1"/>
    </source>
</evidence>
<dbReference type="STRING" id="48256.CLHUN_12210"/>
<sequence length="603" mass="66933">MSIKIGKGEKSPQADSSIETKKIKARINDQEITVAEGMTILEAAHRAGVKIPTLCHLDLHDLQLYNKTASCRVCMVEVVDQRNNRNRLVPSCVTKLAEGMAVRTDTRRAIIARRAAVELLLSNHPNECFTCPKNVECELQALAKELNVREIRWEGERMSYPKDMSSDAIVKDANKCIYCRRCETACNEVQTCGILSGIGRGFNSFVGPFANIPMVESSCTYCGQCVQVCPTAALTEVYHTDKVWEAINDPDKYVIVQTAPAIRVALGELFGMEAGTIVTGKMVTALKRMGFDAVFDTDFGADLTIMEEASELIYRLQNNKTLPILTNCCPAWVKFIEQQFPELIHVPSTCKSPHIMLGTIAKTYYAEKMGIDPDKIVMVSVMPCIAKKAEAKRPELTKDSRNNVDISITTRELGAMIHEAGIEFIKLPDSEFDSPLGETTGAGVIFGTAGGVIEAALRTASEWITGSPLEKIEFEELRGLEGVRRATVKIGDRELNIGIASGLGNARHILEDIREGRADYHAIEIMACPGGCIAGGGQPYHHGNDEIVKKRREAIYREDRSKTLRKSHENKEILELYRTYLGEPFGEKAHELLHTHFEKRDRI</sequence>
<evidence type="ECO:0000313" key="10">
    <source>
        <dbReference type="Proteomes" id="UP000191554"/>
    </source>
</evidence>
<evidence type="ECO:0000256" key="1">
    <source>
        <dbReference type="ARBA" id="ARBA00022485"/>
    </source>
</evidence>
<dbReference type="EMBL" id="MZGX01000006">
    <property type="protein sequence ID" value="OPX44989.1"/>
    <property type="molecule type" value="Genomic_DNA"/>
</dbReference>
<name>A0A1V4SM81_RUMHU</name>
<dbReference type="PANTHER" id="PTHR11615">
    <property type="entry name" value="NITRATE, FORMATE, IRON DEHYDROGENASE"/>
    <property type="match status" value="1"/>
</dbReference>
<evidence type="ECO:0000256" key="4">
    <source>
        <dbReference type="ARBA" id="ARBA00023004"/>
    </source>
</evidence>
<dbReference type="AlphaFoldDB" id="A0A1V4SM81"/>
<proteinExistence type="predicted"/>
<keyword evidence="1" id="KW-0004">4Fe-4S</keyword>
<reference evidence="9 10" key="1">
    <citation type="submission" date="2017-03" db="EMBL/GenBank/DDBJ databases">
        <title>Genome sequence of Clostridium hungatei DSM 14427.</title>
        <authorList>
            <person name="Poehlein A."/>
            <person name="Daniel R."/>
        </authorList>
    </citation>
    <scope>NUCLEOTIDE SEQUENCE [LARGE SCALE GENOMIC DNA]</scope>
    <source>
        <strain evidence="9 10">DSM 14427</strain>
    </source>
</reference>
<accession>A0A1V4SM81</accession>
<feature type="domain" description="4Fe-4S His(Cys)3-ligated-type" evidence="8">
    <location>
        <begin position="108"/>
        <end position="147"/>
    </location>
</feature>
<feature type="domain" description="4Fe-4S ferredoxin-type" evidence="7">
    <location>
        <begin position="211"/>
        <end position="239"/>
    </location>
</feature>
<evidence type="ECO:0000259" key="7">
    <source>
        <dbReference type="PROSITE" id="PS51379"/>
    </source>
</evidence>
<dbReference type="InterPro" id="IPR019574">
    <property type="entry name" value="NADH_UbQ_OxRdtase_Gsu_4Fe4S-bd"/>
</dbReference>
<dbReference type="NCBIfam" id="TIGR02512">
    <property type="entry name" value="FeFe_hydrog_A"/>
    <property type="match status" value="1"/>
</dbReference>
<dbReference type="InterPro" id="IPR050340">
    <property type="entry name" value="Cytosolic_Fe-S_CAF"/>
</dbReference>
<evidence type="ECO:0000256" key="3">
    <source>
        <dbReference type="ARBA" id="ARBA00022737"/>
    </source>
</evidence>
<gene>
    <name evidence="9" type="primary">hndD_1</name>
    <name evidence="9" type="ORF">CLHUN_12210</name>
</gene>
<dbReference type="CDD" id="cd00207">
    <property type="entry name" value="fer2"/>
    <property type="match status" value="1"/>
</dbReference>
<feature type="domain" description="4Fe-4S ferredoxin-type" evidence="7">
    <location>
        <begin position="167"/>
        <end position="197"/>
    </location>
</feature>
<evidence type="ECO:0000259" key="6">
    <source>
        <dbReference type="PROSITE" id="PS51085"/>
    </source>
</evidence>
<dbReference type="Gene3D" id="3.10.20.740">
    <property type="match status" value="1"/>
</dbReference>
<dbReference type="InterPro" id="IPR036991">
    <property type="entry name" value="Fe_hydrogenase_ssu_sf"/>
</dbReference>
<dbReference type="NCBIfam" id="NF040763">
    <property type="entry name" value="FeFe_hydrog_A6"/>
    <property type="match status" value="1"/>
</dbReference>
<dbReference type="InterPro" id="IPR036010">
    <property type="entry name" value="2Fe-2S_ferredoxin-like_sf"/>
</dbReference>
<dbReference type="GO" id="GO:0008901">
    <property type="term" value="F:ferredoxin hydrogenase activity"/>
    <property type="evidence" value="ECO:0007669"/>
    <property type="project" value="InterPro"/>
</dbReference>
<dbReference type="InterPro" id="IPR013352">
    <property type="entry name" value="Fe_hydrogenase_subset"/>
</dbReference>
<comment type="caution">
    <text evidence="9">The sequence shown here is derived from an EMBL/GenBank/DDBJ whole genome shotgun (WGS) entry which is preliminary data.</text>
</comment>
<dbReference type="Gene3D" id="3.40.950.10">
    <property type="entry name" value="Fe-only Hydrogenase (Larger Subunit), Chain L, domain 3"/>
    <property type="match status" value="1"/>
</dbReference>
<dbReference type="EC" id="1.12.1.3" evidence="9"/>
<dbReference type="Pfam" id="PF13510">
    <property type="entry name" value="Fer2_4"/>
    <property type="match status" value="1"/>
</dbReference>
<dbReference type="PROSITE" id="PS00198">
    <property type="entry name" value="4FE4S_FER_1"/>
    <property type="match status" value="1"/>
</dbReference>
<keyword evidence="10" id="KW-1185">Reference proteome</keyword>
<keyword evidence="5" id="KW-0411">Iron-sulfur</keyword>
<protein>
    <submittedName>
        <fullName evidence="9">NADP-reducing hydrogenase subunit HndC</fullName>
        <ecNumber evidence="9">1.12.1.3</ecNumber>
    </submittedName>
</protein>
<dbReference type="GO" id="GO:0051539">
    <property type="term" value="F:4 iron, 4 sulfur cluster binding"/>
    <property type="evidence" value="ECO:0007669"/>
    <property type="project" value="UniProtKB-KW"/>
</dbReference>
<dbReference type="InterPro" id="IPR017896">
    <property type="entry name" value="4Fe4S_Fe-S-bd"/>
</dbReference>
<dbReference type="PROSITE" id="PS51085">
    <property type="entry name" value="2FE2S_FER_2"/>
    <property type="match status" value="1"/>
</dbReference>
<dbReference type="GO" id="GO:0005506">
    <property type="term" value="F:iron ion binding"/>
    <property type="evidence" value="ECO:0007669"/>
    <property type="project" value="InterPro"/>
</dbReference>
<dbReference type="Pfam" id="PF00037">
    <property type="entry name" value="Fer4"/>
    <property type="match status" value="1"/>
</dbReference>
<dbReference type="Gene3D" id="3.40.50.1780">
    <property type="match status" value="1"/>
</dbReference>
<evidence type="ECO:0000256" key="5">
    <source>
        <dbReference type="ARBA" id="ARBA00023014"/>
    </source>
</evidence>
<dbReference type="SUPFAM" id="SSF53920">
    <property type="entry name" value="Fe-only hydrogenase"/>
    <property type="match status" value="1"/>
</dbReference>
<keyword evidence="9" id="KW-0560">Oxidoreductase</keyword>
<dbReference type="SUPFAM" id="SSF54292">
    <property type="entry name" value="2Fe-2S ferredoxin-like"/>
    <property type="match status" value="1"/>
</dbReference>
<dbReference type="InterPro" id="IPR003149">
    <property type="entry name" value="Fe_hydrogenase_ssu"/>
</dbReference>
<dbReference type="GO" id="GO:0050583">
    <property type="term" value="F:hydrogen dehydrogenase (NADP+) activity"/>
    <property type="evidence" value="ECO:0007669"/>
    <property type="project" value="UniProtKB-EC"/>
</dbReference>
<dbReference type="SUPFAM" id="SSF54862">
    <property type="entry name" value="4Fe-4S ferredoxins"/>
    <property type="match status" value="1"/>
</dbReference>
<evidence type="ECO:0000256" key="2">
    <source>
        <dbReference type="ARBA" id="ARBA00022723"/>
    </source>
</evidence>
<dbReference type="InterPro" id="IPR004108">
    <property type="entry name" value="Fe_hydrogenase_lsu_C"/>
</dbReference>
<dbReference type="PROSITE" id="PS51379">
    <property type="entry name" value="4FE4S_FER_2"/>
    <property type="match status" value="2"/>
</dbReference>
<dbReference type="Gene3D" id="4.10.260.20">
    <property type="entry name" value="Iron hydrogenase, small subunit"/>
    <property type="match status" value="1"/>
</dbReference>
<dbReference type="InterPro" id="IPR001041">
    <property type="entry name" value="2Fe-2S_ferredoxin-type"/>
</dbReference>
<dbReference type="InterPro" id="IPR049830">
    <property type="entry name" value="HndD"/>
</dbReference>
<evidence type="ECO:0000259" key="8">
    <source>
        <dbReference type="PROSITE" id="PS51839"/>
    </source>
</evidence>
<keyword evidence="4" id="KW-0408">Iron</keyword>
<dbReference type="Pfam" id="PF02256">
    <property type="entry name" value="Fe_hyd_SSU"/>
    <property type="match status" value="1"/>
</dbReference>
<dbReference type="InterPro" id="IPR009016">
    <property type="entry name" value="Fe_hydrogenase"/>
</dbReference>
<dbReference type="FunFam" id="4.10.260.20:FF:000001">
    <property type="entry name" value="NADP-reducing hydrogenase subunit HndD"/>
    <property type="match status" value="1"/>
</dbReference>
<dbReference type="InterPro" id="IPR017900">
    <property type="entry name" value="4Fe4S_Fe_S_CS"/>
</dbReference>